<evidence type="ECO:0000259" key="6">
    <source>
        <dbReference type="PROSITE" id="PS51898"/>
    </source>
</evidence>
<evidence type="ECO:0000313" key="8">
    <source>
        <dbReference type="EMBL" id="UTT42279.1"/>
    </source>
</evidence>
<evidence type="ECO:0000313" key="9">
    <source>
        <dbReference type="Proteomes" id="UP001060325"/>
    </source>
</evidence>
<organism evidence="8 9">
    <name type="scientific">Exiguobacterium aurantiacum</name>
    <dbReference type="NCBI Taxonomy" id="33987"/>
    <lineage>
        <taxon>Bacteria</taxon>
        <taxon>Bacillati</taxon>
        <taxon>Bacillota</taxon>
        <taxon>Bacilli</taxon>
        <taxon>Bacillales</taxon>
        <taxon>Bacillales Family XII. Incertae Sedis</taxon>
        <taxon>Exiguobacterium</taxon>
    </lineage>
</organism>
<reference evidence="8" key="1">
    <citation type="submission" date="2022-07" db="EMBL/GenBank/DDBJ databases">
        <title>Complete genome of CX2.</title>
        <authorList>
            <person name="Cao G."/>
        </authorList>
    </citation>
    <scope>NUCLEOTIDE SEQUENCE</scope>
    <source>
        <strain evidence="8">CX2</strain>
    </source>
</reference>
<keyword evidence="9" id="KW-1185">Reference proteome</keyword>
<feature type="domain" description="Tyr recombinase" evidence="6">
    <location>
        <begin position="120"/>
        <end position="298"/>
    </location>
</feature>
<dbReference type="InterPro" id="IPR011010">
    <property type="entry name" value="DNA_brk_join_enz"/>
</dbReference>
<evidence type="ECO:0000259" key="7">
    <source>
        <dbReference type="PROSITE" id="PS51900"/>
    </source>
</evidence>
<dbReference type="Gene3D" id="1.10.150.130">
    <property type="match status" value="1"/>
</dbReference>
<evidence type="ECO:0000256" key="3">
    <source>
        <dbReference type="ARBA" id="ARBA00023125"/>
    </source>
</evidence>
<dbReference type="InterPro" id="IPR050090">
    <property type="entry name" value="Tyrosine_recombinase_XerCD"/>
</dbReference>
<dbReference type="RefSeq" id="WP_255176881.1">
    <property type="nucleotide sequence ID" value="NZ_CP101462.1"/>
</dbReference>
<dbReference type="InterPro" id="IPR002104">
    <property type="entry name" value="Integrase_catalytic"/>
</dbReference>
<dbReference type="PROSITE" id="PS51898">
    <property type="entry name" value="TYR_RECOMBINASE"/>
    <property type="match status" value="1"/>
</dbReference>
<dbReference type="SUPFAM" id="SSF56349">
    <property type="entry name" value="DNA breaking-rejoining enzymes"/>
    <property type="match status" value="1"/>
</dbReference>
<keyword evidence="2" id="KW-0229">DNA integration</keyword>
<dbReference type="InterPro" id="IPR013762">
    <property type="entry name" value="Integrase-like_cat_sf"/>
</dbReference>
<dbReference type="InterPro" id="IPR004107">
    <property type="entry name" value="Integrase_SAM-like_N"/>
</dbReference>
<dbReference type="Proteomes" id="UP001060325">
    <property type="component" value="Chromosome"/>
</dbReference>
<evidence type="ECO:0000256" key="5">
    <source>
        <dbReference type="PROSITE-ProRule" id="PRU01248"/>
    </source>
</evidence>
<evidence type="ECO:0000256" key="1">
    <source>
        <dbReference type="ARBA" id="ARBA00008857"/>
    </source>
</evidence>
<dbReference type="PANTHER" id="PTHR30349">
    <property type="entry name" value="PHAGE INTEGRASE-RELATED"/>
    <property type="match status" value="1"/>
</dbReference>
<dbReference type="Pfam" id="PF00589">
    <property type="entry name" value="Phage_integrase"/>
    <property type="match status" value="1"/>
</dbReference>
<dbReference type="PANTHER" id="PTHR30349:SF41">
    <property type="entry name" value="INTEGRASE_RECOMBINASE PROTEIN MJ0367-RELATED"/>
    <property type="match status" value="1"/>
</dbReference>
<keyword evidence="3 5" id="KW-0238">DNA-binding</keyword>
<dbReference type="EMBL" id="CP101462">
    <property type="protein sequence ID" value="UTT42279.1"/>
    <property type="molecule type" value="Genomic_DNA"/>
</dbReference>
<sequence>MRRKRELSKEELRIIHTRVSDEEAIDEFFKHCYLKNLRQATIDYYRNEFMATKRILNKELVDLETSDIEHLIMISKERIKITTINTRLRALRAFYNFIYRKRLISTNPMEDIKLLKDRHKMIDALENSEIEKLLKVMRDEKTFVGFRDEVIFLVFLDTGIRLSELVGIEIGDIRGDELLVRKTKNNFERTVYLSEFTQQQLKRYLVIRGQLDTDALFINRDNGPLKSHSIQGRFTRYGQLAGIEKRVSPHTFRHTMAKRMVMEGIDAFSLMHLLGHTDITVTKRYVNLWGKDLKRKHGKYGALKGLRL</sequence>
<gene>
    <name evidence="8" type="ORF">NMQ00_12040</name>
</gene>
<dbReference type="InterPro" id="IPR010998">
    <property type="entry name" value="Integrase_recombinase_N"/>
</dbReference>
<feature type="domain" description="Core-binding (CB)" evidence="7">
    <location>
        <begin position="19"/>
        <end position="99"/>
    </location>
</feature>
<evidence type="ECO:0000256" key="2">
    <source>
        <dbReference type="ARBA" id="ARBA00022908"/>
    </source>
</evidence>
<evidence type="ECO:0000256" key="4">
    <source>
        <dbReference type="ARBA" id="ARBA00023172"/>
    </source>
</evidence>
<proteinExistence type="inferred from homology"/>
<dbReference type="Pfam" id="PF02899">
    <property type="entry name" value="Phage_int_SAM_1"/>
    <property type="match status" value="1"/>
</dbReference>
<name>A0ABY5FL01_9BACL</name>
<accession>A0ABY5FL01</accession>
<comment type="similarity">
    <text evidence="1">Belongs to the 'phage' integrase family.</text>
</comment>
<keyword evidence="4" id="KW-0233">DNA recombination</keyword>
<dbReference type="InterPro" id="IPR044068">
    <property type="entry name" value="CB"/>
</dbReference>
<protein>
    <submittedName>
        <fullName evidence="8">Tyrosine-type recombinase/integrase</fullName>
    </submittedName>
</protein>
<dbReference type="Gene3D" id="1.10.443.10">
    <property type="entry name" value="Intergrase catalytic core"/>
    <property type="match status" value="1"/>
</dbReference>
<dbReference type="PROSITE" id="PS51900">
    <property type="entry name" value="CB"/>
    <property type="match status" value="1"/>
</dbReference>